<name>A0A4Q7PBI2_9BACT</name>
<dbReference type="SUPFAM" id="SSF89733">
    <property type="entry name" value="L-sulfolactate dehydrogenase-like"/>
    <property type="match status" value="1"/>
</dbReference>
<gene>
    <name evidence="2" type="ORF">BC751_3283</name>
</gene>
<dbReference type="AlphaFoldDB" id="A0A4Q7PBI2"/>
<dbReference type="Proteomes" id="UP000292209">
    <property type="component" value="Unassembled WGS sequence"/>
</dbReference>
<evidence type="ECO:0000256" key="1">
    <source>
        <dbReference type="ARBA" id="ARBA00023002"/>
    </source>
</evidence>
<dbReference type="Pfam" id="PF02615">
    <property type="entry name" value="Ldh_2"/>
    <property type="match status" value="1"/>
</dbReference>
<dbReference type="GO" id="GO:0016491">
    <property type="term" value="F:oxidoreductase activity"/>
    <property type="evidence" value="ECO:0007669"/>
    <property type="project" value="UniProtKB-KW"/>
</dbReference>
<comment type="caution">
    <text evidence="2">The sequence shown here is derived from an EMBL/GenBank/DDBJ whole genome shotgun (WGS) entry which is preliminary data.</text>
</comment>
<evidence type="ECO:0000313" key="3">
    <source>
        <dbReference type="Proteomes" id="UP000292209"/>
    </source>
</evidence>
<dbReference type="EMBL" id="SGXG01000001">
    <property type="protein sequence ID" value="RZS97666.1"/>
    <property type="molecule type" value="Genomic_DNA"/>
</dbReference>
<dbReference type="InterPro" id="IPR036111">
    <property type="entry name" value="Mal/L-sulfo/L-lacto_DH-like_sf"/>
</dbReference>
<dbReference type="InterPro" id="IPR043144">
    <property type="entry name" value="Mal/L-sulf/L-lact_DH-like_ah"/>
</dbReference>
<dbReference type="Gene3D" id="3.30.1370.60">
    <property type="entry name" value="Hypothetical oxidoreductase yiak, domain 2"/>
    <property type="match status" value="1"/>
</dbReference>
<proteinExistence type="predicted"/>
<dbReference type="Gene3D" id="1.10.1530.10">
    <property type="match status" value="1"/>
</dbReference>
<dbReference type="OrthoDB" id="9769447at2"/>
<protein>
    <submittedName>
        <fullName evidence="2">3-dehydro-L-gulonate 2-dehydrogenase</fullName>
    </submittedName>
</protein>
<accession>A0A4Q7PBI2</accession>
<dbReference type="RefSeq" id="WP_130276520.1">
    <property type="nucleotide sequence ID" value="NZ_SGXG01000001.1"/>
</dbReference>
<dbReference type="PANTHER" id="PTHR11091">
    <property type="entry name" value="OXIDOREDUCTASE-RELATED"/>
    <property type="match status" value="1"/>
</dbReference>
<organism evidence="2 3">
    <name type="scientific">Cecembia calidifontis</name>
    <dbReference type="NCBI Taxonomy" id="1187080"/>
    <lineage>
        <taxon>Bacteria</taxon>
        <taxon>Pseudomonadati</taxon>
        <taxon>Bacteroidota</taxon>
        <taxon>Cytophagia</taxon>
        <taxon>Cytophagales</taxon>
        <taxon>Cyclobacteriaceae</taxon>
        <taxon>Cecembia</taxon>
    </lineage>
</organism>
<keyword evidence="3" id="KW-1185">Reference proteome</keyword>
<sequence>MEIRVPYETVKSTLLRILEKYDFPNEKALLCSELFVRASLDGISSHGLDRFPVFLNMVRKGCVVPSADPEFVFRYGVFERWNGKLGPGPSNAHFAMQRAIDLAQELGVGIVALQHTNHWMRAGNYGLQAADAGCIGICFTNTKPNMPAWGGSEPKLGNNPLVVAIPRKKGIVLLDMAMSQFSYGRMNIFLRKGEQLPFDAGFDQTGKLSKDPAEIIENELALPVGLWKGAGLSLVLDMLASMLSGGNATHEVGKSGTEFGLSQVFFCLHPQKLGMEDWADSKLDLIIRDFKSSRVFEGKEIRYPGEKISSIREQNLVLGVPVDEDLWKKIIKELE</sequence>
<dbReference type="InterPro" id="IPR003767">
    <property type="entry name" value="Malate/L-lactate_DH-like"/>
</dbReference>
<keyword evidence="1" id="KW-0560">Oxidoreductase</keyword>
<dbReference type="NCBIfam" id="NF009750">
    <property type="entry name" value="PRK13260.1"/>
    <property type="match status" value="1"/>
</dbReference>
<evidence type="ECO:0000313" key="2">
    <source>
        <dbReference type="EMBL" id="RZS97666.1"/>
    </source>
</evidence>
<dbReference type="InterPro" id="IPR043143">
    <property type="entry name" value="Mal/L-sulf/L-lact_DH-like_NADP"/>
</dbReference>
<reference evidence="2 3" key="1">
    <citation type="submission" date="2019-02" db="EMBL/GenBank/DDBJ databases">
        <title>Genomic Encyclopedia of Archaeal and Bacterial Type Strains, Phase II (KMG-II): from individual species to whole genera.</title>
        <authorList>
            <person name="Goeker M."/>
        </authorList>
    </citation>
    <scope>NUCLEOTIDE SEQUENCE [LARGE SCALE GENOMIC DNA]</scope>
    <source>
        <strain evidence="2 3">DSM 21411</strain>
    </source>
</reference>
<dbReference type="PANTHER" id="PTHR11091:SF3">
    <property type="entry name" value="2,3-DIKETO-L-GULONATE REDUCTASE"/>
    <property type="match status" value="1"/>
</dbReference>